<dbReference type="Bgee" id="WBGene00015690">
    <property type="expression patterns" value="Expressed in material anatomical entity and 3 other cell types or tissues"/>
</dbReference>
<dbReference type="FunCoup" id="P91033">
    <property type="interactions" value="1"/>
</dbReference>
<dbReference type="GeneID" id="182507"/>
<feature type="region of interest" description="Disordered" evidence="1">
    <location>
        <begin position="108"/>
        <end position="129"/>
    </location>
</feature>
<protein>
    <submittedName>
        <fullName evidence="3">Uncharacterized protein</fullName>
    </submittedName>
</protein>
<keyword evidence="2" id="KW-1133">Transmembrane helix</keyword>
<accession>P91033</accession>
<dbReference type="eggNOG" id="ENOG502TE2W">
    <property type="taxonomic scope" value="Eukaryota"/>
</dbReference>
<dbReference type="RefSeq" id="NP_491819.1">
    <property type="nucleotide sequence ID" value="NM_059418.2"/>
</dbReference>
<keyword evidence="4" id="KW-1185">Reference proteome</keyword>
<dbReference type="PIR" id="B87802">
    <property type="entry name" value="B87802"/>
</dbReference>
<dbReference type="PeptideAtlas" id="P91033"/>
<dbReference type="PANTHER" id="PTHR38616:SF3">
    <property type="entry name" value="PROTEIN CBG03925"/>
    <property type="match status" value="1"/>
</dbReference>
<organism evidence="3 4">
    <name type="scientific">Caenorhabditis elegans</name>
    <dbReference type="NCBI Taxonomy" id="6239"/>
    <lineage>
        <taxon>Eukaryota</taxon>
        <taxon>Metazoa</taxon>
        <taxon>Ecdysozoa</taxon>
        <taxon>Nematoda</taxon>
        <taxon>Chromadorea</taxon>
        <taxon>Rhabditida</taxon>
        <taxon>Rhabditina</taxon>
        <taxon>Rhabditomorpha</taxon>
        <taxon>Rhabditoidea</taxon>
        <taxon>Rhabditidae</taxon>
        <taxon>Peloderinae</taxon>
        <taxon>Caenorhabditis</taxon>
    </lineage>
</organism>
<evidence type="ECO:0000313" key="3">
    <source>
        <dbReference type="EMBL" id="CCD64187.1"/>
    </source>
</evidence>
<dbReference type="PANTHER" id="PTHR38616">
    <property type="entry name" value="PROTEIN CBG03925"/>
    <property type="match status" value="1"/>
</dbReference>
<keyword evidence="2" id="KW-0472">Membrane</keyword>
<keyword evidence="2" id="KW-0812">Transmembrane</keyword>
<dbReference type="SMR" id="P91033"/>
<evidence type="ECO:0000256" key="2">
    <source>
        <dbReference type="SAM" id="Phobius"/>
    </source>
</evidence>
<evidence type="ECO:0000313" key="4">
    <source>
        <dbReference type="Proteomes" id="UP000001940"/>
    </source>
</evidence>
<dbReference type="UCSC" id="C10G11.10">
    <property type="organism name" value="c. elegans"/>
</dbReference>
<dbReference type="WormBase" id="C10G11.10">
    <property type="protein sequence ID" value="CE08089"/>
    <property type="gene ID" value="WBGene00015690"/>
</dbReference>
<dbReference type="InParanoid" id="P91033"/>
<dbReference type="PaxDb" id="6239-C10G11.10"/>
<gene>
    <name evidence="3 5" type="ORF">C10G11.10</name>
    <name evidence="3" type="ORF">CELE_C10G11.10</name>
</gene>
<feature type="transmembrane region" description="Helical" evidence="2">
    <location>
        <begin position="6"/>
        <end position="28"/>
    </location>
</feature>
<feature type="region of interest" description="Disordered" evidence="1">
    <location>
        <begin position="178"/>
        <end position="206"/>
    </location>
</feature>
<evidence type="ECO:0000313" key="5">
    <source>
        <dbReference type="WormBase" id="C10G11.10"/>
    </source>
</evidence>
<dbReference type="InterPro" id="IPR039962">
    <property type="entry name" value="ZC21.8"/>
</dbReference>
<proteinExistence type="predicted"/>
<dbReference type="AlphaFoldDB" id="P91033"/>
<dbReference type="CTD" id="182507"/>
<name>P91033_CAEEL</name>
<dbReference type="Proteomes" id="UP000001940">
    <property type="component" value="Chromosome I"/>
</dbReference>
<feature type="compositionally biased region" description="Low complexity" evidence="1">
    <location>
        <begin position="50"/>
        <end position="64"/>
    </location>
</feature>
<feature type="region of interest" description="Disordered" evidence="1">
    <location>
        <begin position="36"/>
        <end position="73"/>
    </location>
</feature>
<dbReference type="EMBL" id="BX284601">
    <property type="protein sequence ID" value="CCD64187.1"/>
    <property type="molecule type" value="Genomic_DNA"/>
</dbReference>
<dbReference type="AGR" id="WB:WBGene00015690"/>
<dbReference type="KEGG" id="cel:CELE_C10G11.10"/>
<evidence type="ECO:0000256" key="1">
    <source>
        <dbReference type="SAM" id="MobiDB-lite"/>
    </source>
</evidence>
<dbReference type="HOGENOM" id="CLU_1220664_0_0_1"/>
<reference evidence="3 4" key="1">
    <citation type="journal article" date="1998" name="Science">
        <title>Genome sequence of the nematode C. elegans: a platform for investigating biology.</title>
        <authorList>
            <consortium name="The C. elegans sequencing consortium"/>
            <person name="Sulson J.E."/>
            <person name="Waterston R."/>
        </authorList>
    </citation>
    <scope>NUCLEOTIDE SEQUENCE [LARGE SCALE GENOMIC DNA]</scope>
    <source>
        <strain evidence="3 4">Bristol N2</strain>
    </source>
</reference>
<dbReference type="STRING" id="6239.C10G11.10.1"/>
<dbReference type="OrthoDB" id="5891737at2759"/>
<sequence length="227" mass="24757">MVVFGLEILTLICHLIPILLVPLILIFCSSKKKEPPRPIASQTSANALVPQSSSQPSTPIQAPPIKNEEDDDDVKFNITVKAPVEKKDEFEGDDEENPLAKLAIKTKPKKPVDAPVKTPAKAAPRTRTKESAIAPERVFLALNEKQIGVSCYQFEPSQPSTMNNALTKKQSVVMKISKASDQPAVPTRAMIPGPKPSCDPPNNNKSAMKMKVVQEPTCKELAVEKTQ</sequence>